<feature type="transmembrane region" description="Helical" evidence="1">
    <location>
        <begin position="5"/>
        <end position="22"/>
    </location>
</feature>
<dbReference type="RefSeq" id="WP_160669859.1">
    <property type="nucleotide sequence ID" value="NZ_WTYN01000001.1"/>
</dbReference>
<evidence type="ECO:0000256" key="1">
    <source>
        <dbReference type="SAM" id="Phobius"/>
    </source>
</evidence>
<keyword evidence="1" id="KW-1133">Transmembrane helix</keyword>
<evidence type="ECO:0000313" key="2">
    <source>
        <dbReference type="EMBL" id="MXO61490.1"/>
    </source>
</evidence>
<dbReference type="OrthoDB" id="7411271at2"/>
<sequence length="55" mass="5955">MSRTTLTILMATVLLIMLAVIFELSFVARGGGVLLIAGLAYAYVVSKRHMERGEA</sequence>
<feature type="transmembrane region" description="Helical" evidence="1">
    <location>
        <begin position="28"/>
        <end position="45"/>
    </location>
</feature>
<keyword evidence="3" id="KW-1185">Reference proteome</keyword>
<protein>
    <submittedName>
        <fullName evidence="2">Uncharacterized protein</fullName>
    </submittedName>
</protein>
<keyword evidence="1" id="KW-0472">Membrane</keyword>
<dbReference type="EMBL" id="WTYN01000001">
    <property type="protein sequence ID" value="MXO61490.1"/>
    <property type="molecule type" value="Genomic_DNA"/>
</dbReference>
<reference evidence="2 3" key="1">
    <citation type="submission" date="2019-12" db="EMBL/GenBank/DDBJ databases">
        <title>Genomic-based taxomic classification of the family Erythrobacteraceae.</title>
        <authorList>
            <person name="Xu L."/>
        </authorList>
    </citation>
    <scope>NUCLEOTIDE SEQUENCE [LARGE SCALE GENOMIC DNA]</scope>
    <source>
        <strain evidence="2 3">MCCC 1A09965</strain>
    </source>
</reference>
<dbReference type="AlphaFoldDB" id="A0A844YAF4"/>
<gene>
    <name evidence="2" type="ORF">GRI48_00530</name>
</gene>
<keyword evidence="1" id="KW-0812">Transmembrane</keyword>
<proteinExistence type="predicted"/>
<accession>A0A844YAF4</accession>
<comment type="caution">
    <text evidence="2">The sequence shown here is derived from an EMBL/GenBank/DDBJ whole genome shotgun (WGS) entry which is preliminary data.</text>
</comment>
<name>A0A844YAF4_9SPHN</name>
<organism evidence="2 3">
    <name type="scientific">Qipengyuania oceanensis</name>
    <dbReference type="NCBI Taxonomy" id="1463597"/>
    <lineage>
        <taxon>Bacteria</taxon>
        <taxon>Pseudomonadati</taxon>
        <taxon>Pseudomonadota</taxon>
        <taxon>Alphaproteobacteria</taxon>
        <taxon>Sphingomonadales</taxon>
        <taxon>Erythrobacteraceae</taxon>
        <taxon>Qipengyuania</taxon>
    </lineage>
</organism>
<dbReference type="Proteomes" id="UP000445582">
    <property type="component" value="Unassembled WGS sequence"/>
</dbReference>
<evidence type="ECO:0000313" key="3">
    <source>
        <dbReference type="Proteomes" id="UP000445582"/>
    </source>
</evidence>